<reference evidence="2" key="1">
    <citation type="journal article" date="2020" name="Stud. Mycol.">
        <title>101 Dothideomycetes genomes: a test case for predicting lifestyles and emergence of pathogens.</title>
        <authorList>
            <person name="Haridas S."/>
            <person name="Albert R."/>
            <person name="Binder M."/>
            <person name="Bloem J."/>
            <person name="Labutti K."/>
            <person name="Salamov A."/>
            <person name="Andreopoulos B."/>
            <person name="Baker S."/>
            <person name="Barry K."/>
            <person name="Bills G."/>
            <person name="Bluhm B."/>
            <person name="Cannon C."/>
            <person name="Castanera R."/>
            <person name="Culley D."/>
            <person name="Daum C."/>
            <person name="Ezra D."/>
            <person name="Gonzalez J."/>
            <person name="Henrissat B."/>
            <person name="Kuo A."/>
            <person name="Liang C."/>
            <person name="Lipzen A."/>
            <person name="Lutzoni F."/>
            <person name="Magnuson J."/>
            <person name="Mondo S."/>
            <person name="Nolan M."/>
            <person name="Ohm R."/>
            <person name="Pangilinan J."/>
            <person name="Park H.-J."/>
            <person name="Ramirez L."/>
            <person name="Alfaro M."/>
            <person name="Sun H."/>
            <person name="Tritt A."/>
            <person name="Yoshinaga Y."/>
            <person name="Zwiers L.-H."/>
            <person name="Turgeon B."/>
            <person name="Goodwin S."/>
            <person name="Spatafora J."/>
            <person name="Crous P."/>
            <person name="Grigoriev I."/>
        </authorList>
    </citation>
    <scope>NUCLEOTIDE SEQUENCE</scope>
    <source>
        <strain evidence="2">CBS 125425</strain>
    </source>
</reference>
<organism evidence="2 3">
    <name type="scientific">Polyplosphaeria fusca</name>
    <dbReference type="NCBI Taxonomy" id="682080"/>
    <lineage>
        <taxon>Eukaryota</taxon>
        <taxon>Fungi</taxon>
        <taxon>Dikarya</taxon>
        <taxon>Ascomycota</taxon>
        <taxon>Pezizomycotina</taxon>
        <taxon>Dothideomycetes</taxon>
        <taxon>Pleosporomycetidae</taxon>
        <taxon>Pleosporales</taxon>
        <taxon>Tetraplosphaeriaceae</taxon>
        <taxon>Polyplosphaeria</taxon>
    </lineage>
</organism>
<evidence type="ECO:0000313" key="2">
    <source>
        <dbReference type="EMBL" id="KAF2727548.1"/>
    </source>
</evidence>
<dbReference type="Proteomes" id="UP000799444">
    <property type="component" value="Unassembled WGS sequence"/>
</dbReference>
<evidence type="ECO:0000313" key="3">
    <source>
        <dbReference type="Proteomes" id="UP000799444"/>
    </source>
</evidence>
<keyword evidence="3" id="KW-1185">Reference proteome</keyword>
<sequence length="160" mass="18158">MSETASEARSKASSSSASSASSASSSYKDFGTPPPYPFESGYVPLNYDIYTAYFYRTELRKRNISLPGITKKADLIEKFKEVEKVETERRHRTWAEKWKQGMKKERHEAKVLQLLELLAEAKERRLERKVLERKQEITQSEGDKGGEGETTQNGNGASES</sequence>
<feature type="region of interest" description="Disordered" evidence="1">
    <location>
        <begin position="129"/>
        <end position="160"/>
    </location>
</feature>
<name>A0A9P4QHS5_9PLEO</name>
<protein>
    <submittedName>
        <fullName evidence="2">Uncharacterized protein</fullName>
    </submittedName>
</protein>
<feature type="compositionally biased region" description="Low complexity" evidence="1">
    <location>
        <begin position="11"/>
        <end position="26"/>
    </location>
</feature>
<feature type="compositionally biased region" description="Low complexity" evidence="1">
    <location>
        <begin position="149"/>
        <end position="160"/>
    </location>
</feature>
<dbReference type="EMBL" id="ML996326">
    <property type="protein sequence ID" value="KAF2727548.1"/>
    <property type="molecule type" value="Genomic_DNA"/>
</dbReference>
<feature type="region of interest" description="Disordered" evidence="1">
    <location>
        <begin position="1"/>
        <end position="31"/>
    </location>
</feature>
<feature type="compositionally biased region" description="Basic and acidic residues" evidence="1">
    <location>
        <begin position="1"/>
        <end position="10"/>
    </location>
</feature>
<comment type="caution">
    <text evidence="2">The sequence shown here is derived from an EMBL/GenBank/DDBJ whole genome shotgun (WGS) entry which is preliminary data.</text>
</comment>
<feature type="compositionally biased region" description="Basic and acidic residues" evidence="1">
    <location>
        <begin position="129"/>
        <end position="147"/>
    </location>
</feature>
<evidence type="ECO:0000256" key="1">
    <source>
        <dbReference type="SAM" id="MobiDB-lite"/>
    </source>
</evidence>
<gene>
    <name evidence="2" type="ORF">EJ04DRAFT_517194</name>
</gene>
<proteinExistence type="predicted"/>
<dbReference type="AlphaFoldDB" id="A0A9P4QHS5"/>
<accession>A0A9P4QHS5</accession>